<dbReference type="EMBL" id="CAXLJM020000007">
    <property type="protein sequence ID" value="CAL8072778.1"/>
    <property type="molecule type" value="Genomic_DNA"/>
</dbReference>
<reference evidence="2 3" key="1">
    <citation type="submission" date="2024-08" db="EMBL/GenBank/DDBJ databases">
        <authorList>
            <person name="Cucini C."/>
            <person name="Frati F."/>
        </authorList>
    </citation>
    <scope>NUCLEOTIDE SEQUENCE [LARGE SCALE GENOMIC DNA]</scope>
</reference>
<evidence type="ECO:0000256" key="1">
    <source>
        <dbReference type="SAM" id="MobiDB-lite"/>
    </source>
</evidence>
<feature type="compositionally biased region" description="Low complexity" evidence="1">
    <location>
        <begin position="1"/>
        <end position="14"/>
    </location>
</feature>
<name>A0ABP1PSZ8_9HEXA</name>
<accession>A0ABP1PSZ8</accession>
<protein>
    <recommendedName>
        <fullName evidence="4">SAP30-binding protein</fullName>
    </recommendedName>
</protein>
<organism evidence="2 3">
    <name type="scientific">Orchesella dallaii</name>
    <dbReference type="NCBI Taxonomy" id="48710"/>
    <lineage>
        <taxon>Eukaryota</taxon>
        <taxon>Metazoa</taxon>
        <taxon>Ecdysozoa</taxon>
        <taxon>Arthropoda</taxon>
        <taxon>Hexapoda</taxon>
        <taxon>Collembola</taxon>
        <taxon>Entomobryomorpha</taxon>
        <taxon>Entomobryoidea</taxon>
        <taxon>Orchesellidae</taxon>
        <taxon>Orchesellinae</taxon>
        <taxon>Orchesella</taxon>
    </lineage>
</organism>
<keyword evidence="3" id="KW-1185">Reference proteome</keyword>
<dbReference type="Pfam" id="PF07818">
    <property type="entry name" value="HCNGP"/>
    <property type="match status" value="1"/>
</dbReference>
<dbReference type="InterPro" id="IPR012479">
    <property type="entry name" value="SAP30BP"/>
</dbReference>
<feature type="compositionally biased region" description="Polar residues" evidence="1">
    <location>
        <begin position="56"/>
        <end position="75"/>
    </location>
</feature>
<feature type="region of interest" description="Disordered" evidence="1">
    <location>
        <begin position="1"/>
        <end position="170"/>
    </location>
</feature>
<feature type="region of interest" description="Disordered" evidence="1">
    <location>
        <begin position="322"/>
        <end position="347"/>
    </location>
</feature>
<feature type="compositionally biased region" description="Basic and acidic residues" evidence="1">
    <location>
        <begin position="288"/>
        <end position="297"/>
    </location>
</feature>
<evidence type="ECO:0000313" key="3">
    <source>
        <dbReference type="Proteomes" id="UP001642540"/>
    </source>
</evidence>
<feature type="region of interest" description="Disordered" evidence="1">
    <location>
        <begin position="276"/>
        <end position="297"/>
    </location>
</feature>
<sequence length="347" mass="37972">MSSSAHSALASLTANYTDSEPEDDVEQEDVEKDEAKDSEIRSVSPVEDSNSRDENSVSSAGDSTSGGSRSKTNNPLGLVSYQDDLIDDDAVDDFDHNSDSMQDNDNTAGDELDPSSNLEAAANPKGESTTGMDDIVDLEDISQDKELPDDNETVQTSAKKVKLPPEPAGKCSQELQDKFARLLERKMIKGLNMNTLIQCNKQFRNPSIYEKLIIRCNIDELGTNYPRDIYDPHIWDESSYYDELAKGQKAEMERREKERKERTKVEFVSGTVKKTIASGSSSGAPTEGETKRKSKWDQKGVMPVFATAVAAPTVQPVIVQPPFTTSSSGTKGTVISAFGSLPKKPKN</sequence>
<feature type="compositionally biased region" description="Acidic residues" evidence="1">
    <location>
        <begin position="19"/>
        <end position="32"/>
    </location>
</feature>
<proteinExistence type="predicted"/>
<dbReference type="Proteomes" id="UP001642540">
    <property type="component" value="Unassembled WGS sequence"/>
</dbReference>
<comment type="caution">
    <text evidence="2">The sequence shown here is derived from an EMBL/GenBank/DDBJ whole genome shotgun (WGS) entry which is preliminary data.</text>
</comment>
<dbReference type="PANTHER" id="PTHR13464:SF0">
    <property type="entry name" value="SAP30-BINDING PROTEIN"/>
    <property type="match status" value="1"/>
</dbReference>
<dbReference type="PANTHER" id="PTHR13464">
    <property type="entry name" value="TRANSCRIPTIONAL REGULATOR PROTEIN HCNGP"/>
    <property type="match status" value="1"/>
</dbReference>
<gene>
    <name evidence="2" type="ORF">ODALV1_LOCUS2319</name>
</gene>
<evidence type="ECO:0008006" key="4">
    <source>
        <dbReference type="Google" id="ProtNLM"/>
    </source>
</evidence>
<evidence type="ECO:0000313" key="2">
    <source>
        <dbReference type="EMBL" id="CAL8072778.1"/>
    </source>
</evidence>